<evidence type="ECO:0000313" key="2">
    <source>
        <dbReference type="Proteomes" id="UP000789366"/>
    </source>
</evidence>
<reference evidence="1" key="1">
    <citation type="submission" date="2021-06" db="EMBL/GenBank/DDBJ databases">
        <authorList>
            <person name="Kallberg Y."/>
            <person name="Tangrot J."/>
            <person name="Rosling A."/>
        </authorList>
    </citation>
    <scope>NUCLEOTIDE SEQUENCE</scope>
    <source>
        <strain evidence="1">28 12/20/2015</strain>
    </source>
</reference>
<evidence type="ECO:0000313" key="1">
    <source>
        <dbReference type="EMBL" id="CAG8515900.1"/>
    </source>
</evidence>
<gene>
    <name evidence="1" type="ORF">SPELUC_LOCUS3697</name>
</gene>
<name>A0ACA9LC65_9GLOM</name>
<protein>
    <submittedName>
        <fullName evidence="1">11388_t:CDS:1</fullName>
    </submittedName>
</protein>
<sequence>MINQAASLQKETASLERYVTEQSFSNDIWSARGGLGHLKAYSLGCIKHAVVEVWALRHLLKDL</sequence>
<organism evidence="1 2">
    <name type="scientific">Cetraspora pellucida</name>
    <dbReference type="NCBI Taxonomy" id="1433469"/>
    <lineage>
        <taxon>Eukaryota</taxon>
        <taxon>Fungi</taxon>
        <taxon>Fungi incertae sedis</taxon>
        <taxon>Mucoromycota</taxon>
        <taxon>Glomeromycotina</taxon>
        <taxon>Glomeromycetes</taxon>
        <taxon>Diversisporales</taxon>
        <taxon>Gigasporaceae</taxon>
        <taxon>Cetraspora</taxon>
    </lineage>
</organism>
<dbReference type="Proteomes" id="UP000789366">
    <property type="component" value="Unassembled WGS sequence"/>
</dbReference>
<comment type="caution">
    <text evidence="1">The sequence shown here is derived from an EMBL/GenBank/DDBJ whole genome shotgun (WGS) entry which is preliminary data.</text>
</comment>
<proteinExistence type="predicted"/>
<keyword evidence="2" id="KW-1185">Reference proteome</keyword>
<accession>A0ACA9LC65</accession>
<dbReference type="EMBL" id="CAJVPW010002955">
    <property type="protein sequence ID" value="CAG8515900.1"/>
    <property type="molecule type" value="Genomic_DNA"/>
</dbReference>